<proteinExistence type="predicted"/>
<gene>
    <name evidence="1" type="ORF">HPB50_008277</name>
</gene>
<dbReference type="Proteomes" id="UP000821845">
    <property type="component" value="Chromosome 3"/>
</dbReference>
<comment type="caution">
    <text evidence="1">The sequence shown here is derived from an EMBL/GenBank/DDBJ whole genome shotgun (WGS) entry which is preliminary data.</text>
</comment>
<accession>A0ACB7SPK2</accession>
<reference evidence="1" key="1">
    <citation type="submission" date="2020-05" db="EMBL/GenBank/DDBJ databases">
        <title>Large-scale comparative analyses of tick genomes elucidate their genetic diversity and vector capacities.</title>
        <authorList>
            <person name="Jia N."/>
            <person name="Wang J."/>
            <person name="Shi W."/>
            <person name="Du L."/>
            <person name="Sun Y."/>
            <person name="Zhan W."/>
            <person name="Jiang J."/>
            <person name="Wang Q."/>
            <person name="Zhang B."/>
            <person name="Ji P."/>
            <person name="Sakyi L.B."/>
            <person name="Cui X."/>
            <person name="Yuan T."/>
            <person name="Jiang B."/>
            <person name="Yang W."/>
            <person name="Lam T.T.-Y."/>
            <person name="Chang Q."/>
            <person name="Ding S."/>
            <person name="Wang X."/>
            <person name="Zhu J."/>
            <person name="Ruan X."/>
            <person name="Zhao L."/>
            <person name="Wei J."/>
            <person name="Que T."/>
            <person name="Du C."/>
            <person name="Cheng J."/>
            <person name="Dai P."/>
            <person name="Han X."/>
            <person name="Huang E."/>
            <person name="Gao Y."/>
            <person name="Liu J."/>
            <person name="Shao H."/>
            <person name="Ye R."/>
            <person name="Li L."/>
            <person name="Wei W."/>
            <person name="Wang X."/>
            <person name="Wang C."/>
            <person name="Yang T."/>
            <person name="Huo Q."/>
            <person name="Li W."/>
            <person name="Guo W."/>
            <person name="Chen H."/>
            <person name="Zhou L."/>
            <person name="Ni X."/>
            <person name="Tian J."/>
            <person name="Zhou Y."/>
            <person name="Sheng Y."/>
            <person name="Liu T."/>
            <person name="Pan Y."/>
            <person name="Xia L."/>
            <person name="Li J."/>
            <person name="Zhao F."/>
            <person name="Cao W."/>
        </authorList>
    </citation>
    <scope>NUCLEOTIDE SEQUENCE</scope>
    <source>
        <strain evidence="1">Hyas-2018</strain>
    </source>
</reference>
<keyword evidence="2" id="KW-1185">Reference proteome</keyword>
<organism evidence="1 2">
    <name type="scientific">Hyalomma asiaticum</name>
    <name type="common">Tick</name>
    <dbReference type="NCBI Taxonomy" id="266040"/>
    <lineage>
        <taxon>Eukaryota</taxon>
        <taxon>Metazoa</taxon>
        <taxon>Ecdysozoa</taxon>
        <taxon>Arthropoda</taxon>
        <taxon>Chelicerata</taxon>
        <taxon>Arachnida</taxon>
        <taxon>Acari</taxon>
        <taxon>Parasitiformes</taxon>
        <taxon>Ixodida</taxon>
        <taxon>Ixodoidea</taxon>
        <taxon>Ixodidae</taxon>
        <taxon>Hyalomminae</taxon>
        <taxon>Hyalomma</taxon>
    </lineage>
</organism>
<protein>
    <submittedName>
        <fullName evidence="1">Uncharacterized protein</fullName>
    </submittedName>
</protein>
<name>A0ACB7SPK2_HYAAI</name>
<sequence length="74" mass="8517">MDRAAKRKQAHNFDSHHADRELRPLVRGDDVWVQDIPCDPNVLSPAQRPRASNVETPTRVIQRNGRHLLPFDPT</sequence>
<dbReference type="EMBL" id="CM023483">
    <property type="protein sequence ID" value="KAH6935704.1"/>
    <property type="molecule type" value="Genomic_DNA"/>
</dbReference>
<evidence type="ECO:0000313" key="2">
    <source>
        <dbReference type="Proteomes" id="UP000821845"/>
    </source>
</evidence>
<evidence type="ECO:0000313" key="1">
    <source>
        <dbReference type="EMBL" id="KAH6935704.1"/>
    </source>
</evidence>